<dbReference type="InterPro" id="IPR005549">
    <property type="entry name" value="Kinetochore_Nuf2_N"/>
</dbReference>
<feature type="region of interest" description="Disordered" evidence="13">
    <location>
        <begin position="480"/>
        <end position="536"/>
    </location>
</feature>
<comment type="similarity">
    <text evidence="3">Belongs to the NUF2 family.</text>
</comment>
<feature type="coiled-coil region" evidence="12">
    <location>
        <begin position="344"/>
        <end position="424"/>
    </location>
</feature>
<dbReference type="GO" id="GO:0051315">
    <property type="term" value="P:attachment of mitotic spindle microtubules to kinetochore"/>
    <property type="evidence" value="ECO:0007669"/>
    <property type="project" value="TreeGrafter"/>
</dbReference>
<dbReference type="GO" id="GO:0005634">
    <property type="term" value="C:nucleus"/>
    <property type="evidence" value="ECO:0007669"/>
    <property type="project" value="UniProtKB-SubCell"/>
</dbReference>
<organism evidence="16 17">
    <name type="scientific">Caulochytrium protostelioides</name>
    <dbReference type="NCBI Taxonomy" id="1555241"/>
    <lineage>
        <taxon>Eukaryota</taxon>
        <taxon>Fungi</taxon>
        <taxon>Fungi incertae sedis</taxon>
        <taxon>Chytridiomycota</taxon>
        <taxon>Chytridiomycota incertae sedis</taxon>
        <taxon>Chytridiomycetes</taxon>
        <taxon>Caulochytriales</taxon>
        <taxon>Caulochytriaceae</taxon>
        <taxon>Caulochytrium</taxon>
    </lineage>
</organism>
<evidence type="ECO:0000256" key="4">
    <source>
        <dbReference type="ARBA" id="ARBA00022454"/>
    </source>
</evidence>
<evidence type="ECO:0000256" key="1">
    <source>
        <dbReference type="ARBA" id="ARBA00004123"/>
    </source>
</evidence>
<dbReference type="GO" id="GO:0031262">
    <property type="term" value="C:Ndc80 complex"/>
    <property type="evidence" value="ECO:0007669"/>
    <property type="project" value="InterPro"/>
</dbReference>
<keyword evidence="4" id="KW-0158">Chromosome</keyword>
<keyword evidence="17" id="KW-1185">Reference proteome</keyword>
<keyword evidence="6" id="KW-0498">Mitosis</keyword>
<evidence type="ECO:0000256" key="3">
    <source>
        <dbReference type="ARBA" id="ARBA00005498"/>
    </source>
</evidence>
<evidence type="ECO:0000256" key="10">
    <source>
        <dbReference type="ARBA" id="ARBA00023306"/>
    </source>
</evidence>
<feature type="coiled-coil region" evidence="12">
    <location>
        <begin position="222"/>
        <end position="256"/>
    </location>
</feature>
<proteinExistence type="inferred from homology"/>
<dbReference type="STRING" id="1555241.A0A4P9XEU8"/>
<keyword evidence="9" id="KW-0539">Nucleus</keyword>
<dbReference type="GO" id="GO:0051301">
    <property type="term" value="P:cell division"/>
    <property type="evidence" value="ECO:0007669"/>
    <property type="project" value="UniProtKB-KW"/>
</dbReference>
<evidence type="ECO:0000256" key="2">
    <source>
        <dbReference type="ARBA" id="ARBA00004629"/>
    </source>
</evidence>
<dbReference type="Proteomes" id="UP000274922">
    <property type="component" value="Unassembled WGS sequence"/>
</dbReference>
<gene>
    <name evidence="16" type="ORF">CXG81DRAFT_16500</name>
</gene>
<evidence type="ECO:0000256" key="5">
    <source>
        <dbReference type="ARBA" id="ARBA00022618"/>
    </source>
</evidence>
<evidence type="ECO:0000259" key="14">
    <source>
        <dbReference type="Pfam" id="PF03800"/>
    </source>
</evidence>
<reference evidence="17" key="1">
    <citation type="journal article" date="2018" name="Nat. Microbiol.">
        <title>Leveraging single-cell genomics to expand the fungal tree of life.</title>
        <authorList>
            <person name="Ahrendt S.R."/>
            <person name="Quandt C.A."/>
            <person name="Ciobanu D."/>
            <person name="Clum A."/>
            <person name="Salamov A."/>
            <person name="Andreopoulos B."/>
            <person name="Cheng J.F."/>
            <person name="Woyke T."/>
            <person name="Pelin A."/>
            <person name="Henrissat B."/>
            <person name="Reynolds N.K."/>
            <person name="Benny G.L."/>
            <person name="Smith M.E."/>
            <person name="James T.Y."/>
            <person name="Grigoriev I.V."/>
        </authorList>
    </citation>
    <scope>NUCLEOTIDE SEQUENCE [LARGE SCALE GENOMIC DNA]</scope>
    <source>
        <strain evidence="17">ATCC 52028</strain>
    </source>
</reference>
<dbReference type="GO" id="GO:0045132">
    <property type="term" value="P:meiotic chromosome segregation"/>
    <property type="evidence" value="ECO:0007669"/>
    <property type="project" value="TreeGrafter"/>
</dbReference>
<dbReference type="OrthoDB" id="8194677at2759"/>
<feature type="domain" description="Kinetochore protein Nuf2 N-terminal" evidence="14">
    <location>
        <begin position="15"/>
        <end position="159"/>
    </location>
</feature>
<evidence type="ECO:0000256" key="11">
    <source>
        <dbReference type="ARBA" id="ARBA00023328"/>
    </source>
</evidence>
<evidence type="ECO:0000256" key="12">
    <source>
        <dbReference type="SAM" id="Coils"/>
    </source>
</evidence>
<name>A0A4P9XEU8_9FUNG</name>
<evidence type="ECO:0000259" key="15">
    <source>
        <dbReference type="Pfam" id="PF18595"/>
    </source>
</evidence>
<evidence type="ECO:0000256" key="6">
    <source>
        <dbReference type="ARBA" id="ARBA00022776"/>
    </source>
</evidence>
<evidence type="ECO:0000256" key="8">
    <source>
        <dbReference type="ARBA" id="ARBA00023054"/>
    </source>
</evidence>
<dbReference type="Pfam" id="PF03800">
    <property type="entry name" value="Nuf2"/>
    <property type="match status" value="1"/>
</dbReference>
<keyword evidence="10" id="KW-0131">Cell cycle</keyword>
<evidence type="ECO:0000256" key="7">
    <source>
        <dbReference type="ARBA" id="ARBA00022838"/>
    </source>
</evidence>
<dbReference type="GO" id="GO:0051383">
    <property type="term" value="P:kinetochore organization"/>
    <property type="evidence" value="ECO:0007669"/>
    <property type="project" value="TreeGrafter"/>
</dbReference>
<dbReference type="GO" id="GO:0044877">
    <property type="term" value="F:protein-containing complex binding"/>
    <property type="evidence" value="ECO:0007669"/>
    <property type="project" value="TreeGrafter"/>
</dbReference>
<feature type="coiled-coil region" evidence="12">
    <location>
        <begin position="152"/>
        <end position="186"/>
    </location>
</feature>
<dbReference type="Gene3D" id="1.10.418.60">
    <property type="entry name" value="Ncd80 complex, Nuf2 subunit"/>
    <property type="match status" value="1"/>
</dbReference>
<dbReference type="InterPro" id="IPR038275">
    <property type="entry name" value="Nuf2_N_sf"/>
</dbReference>
<dbReference type="InterPro" id="IPR041112">
    <property type="entry name" value="Nuf2_DHR10-like"/>
</dbReference>
<evidence type="ECO:0000313" key="17">
    <source>
        <dbReference type="Proteomes" id="UP000274922"/>
    </source>
</evidence>
<keyword evidence="7" id="KW-0995">Kinetochore</keyword>
<keyword evidence="8 12" id="KW-0175">Coiled coil</keyword>
<sequence>MDYEPRAAAAKPVTFSFPVLKPQDILMCMSDLNIALTEEELAKPTPARALAIYEALLDLFMGCSRDGAHSSPVSRSAGGLAFAVTQLDHPELHQDSMAFMAAYRQLARLLTRIGIDDFSVRDLVRPEAPRMRRILSAMINLAKYREEKFPLYEQCSQQSADLAAERQRLEQQIAAANDQLATLRAQIAAKEPEMKRVRDLNTDILADLRSMKRTQSQRDSEIDALRKQKSDAMALLSATETQLVATKAECDRLEGRIVRNPDQLKQTIETMRTTTEHHRTALAALETKSWQLSGKMARMDDAVATLSACLRNLQEAVSEHDRAQAAQEAVTGATEARTRRQMALREAQITGAQIQRQLANLADKRARLAKYQEGKQQALDARLHALEREYAQTADDRAARAQAIATHEQAVLQLEAEIAAVRLRLHEDTAALHQDEAALRDRLQTYQRHVADEMAKLDVIREAQVASERRAQKHACILADRGAGDGTEPGAGDEDEDTAVRTPRRPAAHSTMMDTLMTDSDDHVPGEVSLPAALAA</sequence>
<dbReference type="PANTHER" id="PTHR21650:SF2">
    <property type="entry name" value="KINETOCHORE PROTEIN NUF2"/>
    <property type="match status" value="1"/>
</dbReference>
<comment type="subcellular location">
    <subcellularLocation>
        <location evidence="2">Chromosome</location>
        <location evidence="2">Centromere</location>
        <location evidence="2">Kinetochore</location>
    </subcellularLocation>
    <subcellularLocation>
        <location evidence="1">Nucleus</location>
    </subcellularLocation>
</comment>
<keyword evidence="11" id="KW-0137">Centromere</keyword>
<accession>A0A4P9XEU8</accession>
<evidence type="ECO:0000313" key="16">
    <source>
        <dbReference type="EMBL" id="RKP04074.1"/>
    </source>
</evidence>
<protein>
    <submittedName>
        <fullName evidence="16">Uncharacterized protein</fullName>
    </submittedName>
</protein>
<feature type="domain" description="Nuf2 DHR10-like" evidence="15">
    <location>
        <begin position="274"/>
        <end position="387"/>
    </location>
</feature>
<evidence type="ECO:0000256" key="9">
    <source>
        <dbReference type="ARBA" id="ARBA00023242"/>
    </source>
</evidence>
<dbReference type="PANTHER" id="PTHR21650">
    <property type="entry name" value="MEMBRALIN/KINETOCHORE PROTEIN NUF2"/>
    <property type="match status" value="1"/>
</dbReference>
<evidence type="ECO:0000256" key="13">
    <source>
        <dbReference type="SAM" id="MobiDB-lite"/>
    </source>
</evidence>
<dbReference type="Pfam" id="PF18595">
    <property type="entry name" value="Nuf2_DHR10-like"/>
    <property type="match status" value="1"/>
</dbReference>
<dbReference type="GO" id="GO:0007052">
    <property type="term" value="P:mitotic spindle organization"/>
    <property type="evidence" value="ECO:0007669"/>
    <property type="project" value="TreeGrafter"/>
</dbReference>
<keyword evidence="5" id="KW-0132">Cell division</keyword>
<dbReference type="EMBL" id="ML014114">
    <property type="protein sequence ID" value="RKP04074.1"/>
    <property type="molecule type" value="Genomic_DNA"/>
</dbReference>
<dbReference type="AlphaFoldDB" id="A0A4P9XEU8"/>